<feature type="transmembrane region" description="Helical" evidence="1">
    <location>
        <begin position="41"/>
        <end position="61"/>
    </location>
</feature>
<dbReference type="Proteomes" id="UP001320898">
    <property type="component" value="Unassembled WGS sequence"/>
</dbReference>
<keyword evidence="1" id="KW-1133">Transmembrane helix</keyword>
<protein>
    <recommendedName>
        <fullName evidence="4">Secreted protein</fullName>
    </recommendedName>
</protein>
<organism evidence="2 3">
    <name type="scientific">Microbaculum marinisediminis</name>
    <dbReference type="NCBI Taxonomy" id="2931392"/>
    <lineage>
        <taxon>Bacteria</taxon>
        <taxon>Pseudomonadati</taxon>
        <taxon>Pseudomonadota</taxon>
        <taxon>Alphaproteobacteria</taxon>
        <taxon>Hyphomicrobiales</taxon>
        <taxon>Tepidamorphaceae</taxon>
        <taxon>Microbaculum</taxon>
    </lineage>
</organism>
<dbReference type="AlphaFoldDB" id="A0AAW5QS63"/>
<keyword evidence="1" id="KW-0812">Transmembrane</keyword>
<dbReference type="EMBL" id="JALIDZ010000001">
    <property type="protein sequence ID" value="MCT8970800.1"/>
    <property type="molecule type" value="Genomic_DNA"/>
</dbReference>
<evidence type="ECO:0008006" key="4">
    <source>
        <dbReference type="Google" id="ProtNLM"/>
    </source>
</evidence>
<gene>
    <name evidence="2" type="ORF">MUB46_02900</name>
</gene>
<proteinExistence type="predicted"/>
<reference evidence="2 3" key="1">
    <citation type="submission" date="2022-04" db="EMBL/GenBank/DDBJ databases">
        <authorList>
            <person name="Ye Y.-Q."/>
            <person name="Du Z.-J."/>
        </authorList>
    </citation>
    <scope>NUCLEOTIDE SEQUENCE [LARGE SCALE GENOMIC DNA]</scope>
    <source>
        <strain evidence="2 3">A6E488</strain>
    </source>
</reference>
<sequence>MDEFDIEVIGAKQPRKRGGRIKRFAGSVARAVRAMLMRPRILVLAGTAAFALFVGTPHAGWDYQCRHPMRSGKPCQSVRYCAYYGIQGRRVEFPEYGKTCRLITFLPPDWNKLMGERK</sequence>
<keyword evidence="1" id="KW-0472">Membrane</keyword>
<dbReference type="RefSeq" id="WP_261614354.1">
    <property type="nucleotide sequence ID" value="NZ_JALIDZ010000001.1"/>
</dbReference>
<keyword evidence="3" id="KW-1185">Reference proteome</keyword>
<evidence type="ECO:0000313" key="3">
    <source>
        <dbReference type="Proteomes" id="UP001320898"/>
    </source>
</evidence>
<evidence type="ECO:0000256" key="1">
    <source>
        <dbReference type="SAM" id="Phobius"/>
    </source>
</evidence>
<accession>A0AAW5QS63</accession>
<comment type="caution">
    <text evidence="2">The sequence shown here is derived from an EMBL/GenBank/DDBJ whole genome shotgun (WGS) entry which is preliminary data.</text>
</comment>
<name>A0AAW5QS63_9HYPH</name>
<evidence type="ECO:0000313" key="2">
    <source>
        <dbReference type="EMBL" id="MCT8970800.1"/>
    </source>
</evidence>